<reference evidence="1 2" key="1">
    <citation type="submission" date="2024-09" db="EMBL/GenBank/DDBJ databases">
        <authorList>
            <person name="Sun Q."/>
            <person name="Mori K."/>
        </authorList>
    </citation>
    <scope>NUCLEOTIDE SEQUENCE [LARGE SCALE GENOMIC DNA]</scope>
    <source>
        <strain evidence="1 2">NCAIM B.02301</strain>
    </source>
</reference>
<protein>
    <recommendedName>
        <fullName evidence="3">HEAT repeat domain-containing protein</fullName>
    </recommendedName>
</protein>
<dbReference type="EMBL" id="JBHLTR010000078">
    <property type="protein sequence ID" value="MFC0561676.1"/>
    <property type="molecule type" value="Genomic_DNA"/>
</dbReference>
<comment type="caution">
    <text evidence="1">The sequence shown here is derived from an EMBL/GenBank/DDBJ whole genome shotgun (WGS) entry which is preliminary data.</text>
</comment>
<keyword evidence="2" id="KW-1185">Reference proteome</keyword>
<name>A0ABV6NLM0_9BACI</name>
<proteinExistence type="predicted"/>
<evidence type="ECO:0000313" key="2">
    <source>
        <dbReference type="Proteomes" id="UP001589833"/>
    </source>
</evidence>
<evidence type="ECO:0008006" key="3">
    <source>
        <dbReference type="Google" id="ProtNLM"/>
    </source>
</evidence>
<dbReference type="SUPFAM" id="SSF48371">
    <property type="entry name" value="ARM repeat"/>
    <property type="match status" value="1"/>
</dbReference>
<sequence length="135" mass="15373">MFKADPAPILPILSLLKADESEYVRKSVANNLNDISKDHPDLVKKICAEWKGQNSQTDWIIKHGCRTLLRKADPETLYLFGFHTEPDVQIKDLNLSAHQLSVGDSITFHFVLVNQSLDFYKLRIEYGIDFVKANG</sequence>
<dbReference type="InterPro" id="IPR016024">
    <property type="entry name" value="ARM-type_fold"/>
</dbReference>
<evidence type="ECO:0000313" key="1">
    <source>
        <dbReference type="EMBL" id="MFC0561676.1"/>
    </source>
</evidence>
<organism evidence="1 2">
    <name type="scientific">Halalkalibacter alkalisediminis</name>
    <dbReference type="NCBI Taxonomy" id="935616"/>
    <lineage>
        <taxon>Bacteria</taxon>
        <taxon>Bacillati</taxon>
        <taxon>Bacillota</taxon>
        <taxon>Bacilli</taxon>
        <taxon>Bacillales</taxon>
        <taxon>Bacillaceae</taxon>
        <taxon>Halalkalibacter</taxon>
    </lineage>
</organism>
<accession>A0ABV6NLM0</accession>
<dbReference type="Proteomes" id="UP001589833">
    <property type="component" value="Unassembled WGS sequence"/>
</dbReference>
<gene>
    <name evidence="1" type="ORF">ACFFH4_22595</name>
</gene>
<dbReference type="Gene3D" id="1.25.40.290">
    <property type="entry name" value="ARM repeat domains"/>
    <property type="match status" value="1"/>
</dbReference>